<dbReference type="Proteomes" id="UP000612362">
    <property type="component" value="Unassembled WGS sequence"/>
</dbReference>
<protein>
    <submittedName>
        <fullName evidence="2">Uncharacterized protein</fullName>
    </submittedName>
</protein>
<accession>A0A8J3I0H1</accession>
<reference evidence="2" key="1">
    <citation type="submission" date="2020-10" db="EMBL/GenBank/DDBJ databases">
        <title>Taxonomic study of unclassified bacteria belonging to the class Ktedonobacteria.</title>
        <authorList>
            <person name="Yabe S."/>
            <person name="Wang C.M."/>
            <person name="Zheng Y."/>
            <person name="Sakai Y."/>
            <person name="Cavaletti L."/>
            <person name="Monciardini P."/>
            <person name="Donadio S."/>
        </authorList>
    </citation>
    <scope>NUCLEOTIDE SEQUENCE</scope>
    <source>
        <strain evidence="2">SOSP1-1</strain>
    </source>
</reference>
<evidence type="ECO:0000256" key="1">
    <source>
        <dbReference type="SAM" id="MobiDB-lite"/>
    </source>
</evidence>
<dbReference type="EMBL" id="BNJF01000002">
    <property type="protein sequence ID" value="GHO47054.1"/>
    <property type="molecule type" value="Genomic_DNA"/>
</dbReference>
<organism evidence="2 3">
    <name type="scientific">Ktedonospora formicarum</name>
    <dbReference type="NCBI Taxonomy" id="2778364"/>
    <lineage>
        <taxon>Bacteria</taxon>
        <taxon>Bacillati</taxon>
        <taxon>Chloroflexota</taxon>
        <taxon>Ktedonobacteria</taxon>
        <taxon>Ktedonobacterales</taxon>
        <taxon>Ktedonobacteraceae</taxon>
        <taxon>Ktedonospora</taxon>
    </lineage>
</organism>
<sequence length="152" mass="17694">MYWRQSSTISEVLKEQPVPTIFNPDYMPQVCQFIPERTQDYPDIFELPEELQYRIWRWEETEAAQGHIYGYGSHLGAAPGMKIGDNVDWIQDPWLPLSFLSARNETFTNGSSWEWDGESFRRWRPLEEPPLVHGVPLQDGQGTSNQAFGPIY</sequence>
<dbReference type="AlphaFoldDB" id="A0A8J3I0H1"/>
<feature type="compositionally biased region" description="Polar residues" evidence="1">
    <location>
        <begin position="140"/>
        <end position="152"/>
    </location>
</feature>
<proteinExistence type="predicted"/>
<feature type="region of interest" description="Disordered" evidence="1">
    <location>
        <begin position="133"/>
        <end position="152"/>
    </location>
</feature>
<gene>
    <name evidence="2" type="ORF">KSX_52170</name>
</gene>
<evidence type="ECO:0000313" key="2">
    <source>
        <dbReference type="EMBL" id="GHO47054.1"/>
    </source>
</evidence>
<name>A0A8J3I0H1_9CHLR</name>
<evidence type="ECO:0000313" key="3">
    <source>
        <dbReference type="Proteomes" id="UP000612362"/>
    </source>
</evidence>
<keyword evidence="3" id="KW-1185">Reference proteome</keyword>
<comment type="caution">
    <text evidence="2">The sequence shown here is derived from an EMBL/GenBank/DDBJ whole genome shotgun (WGS) entry which is preliminary data.</text>
</comment>